<comment type="catalytic activity">
    <reaction evidence="6">
        <text>(R)-lactate + A = pyruvate + AH2</text>
        <dbReference type="Rhea" id="RHEA:15089"/>
        <dbReference type="ChEBI" id="CHEBI:13193"/>
        <dbReference type="ChEBI" id="CHEBI:15361"/>
        <dbReference type="ChEBI" id="CHEBI:16004"/>
        <dbReference type="ChEBI" id="CHEBI:17499"/>
    </reaction>
</comment>
<dbReference type="PANTHER" id="PTHR32479">
    <property type="entry name" value="GLYCOLATE OXIDASE IRON-SULFUR SUBUNIT"/>
    <property type="match status" value="1"/>
</dbReference>
<dbReference type="EC" id="1.1.99.14" evidence="6"/>
<organism evidence="8 9">
    <name type="scientific">Thermoactinomyces daqus</name>
    <dbReference type="NCBI Taxonomy" id="1329516"/>
    <lineage>
        <taxon>Bacteria</taxon>
        <taxon>Bacillati</taxon>
        <taxon>Bacillota</taxon>
        <taxon>Bacilli</taxon>
        <taxon>Bacillales</taxon>
        <taxon>Thermoactinomycetaceae</taxon>
        <taxon>Thermoactinomyces</taxon>
    </lineage>
</organism>
<sequence length="433" mass="47868">MNEWQKLLPHDETFKCVKCGYCLPVCPTYKVLEKESASPRGRIALVKAAAEGKIDVLQHLAGPIDLCLGCRVCEVACPAEVKYGVILEGAKQAIHGAKQEKKAETPLFRWLEKLIFQWLFPYPGRLKALSGILWFYQKTGFARLVEVLGFSRFLPYHLGEFAAALPAAPFPLSFFGRKERLAPRKGKKARVAFFTGCIMDSLFFETNRKSIELLAAVGCETILPKGQTCCGALHAHAGKISQAKKLAKRNIEAFERSGADWVVTNAGGCGAMLAEYHHLLSDEPEWAKRAQAFAAKCRDLSTLLEECGPLPFKKKISCRITYQDSCHLRNVQNVISAPRKLLHSLPGAEVVELCGAGECCGSAGIYNLIQYETSMKVLDRKMEAVRETDAEILVTSNPGCLLQMRLGIRRAGLENRMKAVHLADLLHEACTGE</sequence>
<dbReference type="Gene3D" id="1.10.1060.10">
    <property type="entry name" value="Alpha-helical ferredoxin"/>
    <property type="match status" value="1"/>
</dbReference>
<dbReference type="Pfam" id="PF02754">
    <property type="entry name" value="CCG"/>
    <property type="match status" value="2"/>
</dbReference>
<dbReference type="GO" id="GO:0019154">
    <property type="term" value="F:glycolate dehydrogenase activity"/>
    <property type="evidence" value="ECO:0007669"/>
    <property type="project" value="UniProtKB-EC"/>
</dbReference>
<dbReference type="GO" id="GO:0051539">
    <property type="term" value="F:4 iron, 4 sulfur cluster binding"/>
    <property type="evidence" value="ECO:0007669"/>
    <property type="project" value="UniProtKB-UniRule"/>
</dbReference>
<gene>
    <name evidence="8" type="ORF">H1164_13340</name>
</gene>
<comment type="function">
    <text evidence="6">Component of a complex that catalyzes the oxidation of glycolate to glyoxylate.</text>
</comment>
<evidence type="ECO:0000256" key="3">
    <source>
        <dbReference type="ARBA" id="ARBA00022737"/>
    </source>
</evidence>
<keyword evidence="6" id="KW-0813">Transport</keyword>
<dbReference type="EMBL" id="JACEIP010000023">
    <property type="protein sequence ID" value="MBA4543872.1"/>
    <property type="molecule type" value="Genomic_DNA"/>
</dbReference>
<evidence type="ECO:0000256" key="2">
    <source>
        <dbReference type="ARBA" id="ARBA00022723"/>
    </source>
</evidence>
<dbReference type="InterPro" id="IPR012257">
    <property type="entry name" value="Glc_ox_4Fe-4S"/>
</dbReference>
<dbReference type="InterPro" id="IPR017896">
    <property type="entry name" value="4Fe4S_Fe-S-bd"/>
</dbReference>
<dbReference type="Proteomes" id="UP000530514">
    <property type="component" value="Unassembled WGS sequence"/>
</dbReference>
<dbReference type="InterPro" id="IPR004017">
    <property type="entry name" value="Cys_rich_dom"/>
</dbReference>
<dbReference type="PROSITE" id="PS00198">
    <property type="entry name" value="4FE4S_FER_1"/>
    <property type="match status" value="2"/>
</dbReference>
<comment type="cofactor">
    <cofactor evidence="6">
        <name>[4Fe-4S] cluster</name>
        <dbReference type="ChEBI" id="CHEBI:49883"/>
    </cofactor>
    <text evidence="6">Binds 2 [4Fe-4S] clusters.</text>
</comment>
<reference evidence="8 9" key="1">
    <citation type="submission" date="2020-07" db="EMBL/GenBank/DDBJ databases">
        <authorList>
            <person name="Feng H."/>
        </authorList>
    </citation>
    <scope>NUCLEOTIDE SEQUENCE [LARGE SCALE GENOMIC DNA]</scope>
    <source>
        <strain evidence="9">s-11</strain>
    </source>
</reference>
<dbReference type="OrthoDB" id="9770306at2"/>
<evidence type="ECO:0000256" key="6">
    <source>
        <dbReference type="PIRNR" id="PIRNR000139"/>
    </source>
</evidence>
<evidence type="ECO:0000259" key="7">
    <source>
        <dbReference type="PROSITE" id="PS51379"/>
    </source>
</evidence>
<dbReference type="AlphaFoldDB" id="A0A7W1XC05"/>
<dbReference type="GO" id="GO:0046872">
    <property type="term" value="F:metal ion binding"/>
    <property type="evidence" value="ECO:0007669"/>
    <property type="project" value="UniProtKB-UniRule"/>
</dbReference>
<dbReference type="SUPFAM" id="SSF54862">
    <property type="entry name" value="4Fe-4S ferredoxins"/>
    <property type="match status" value="1"/>
</dbReference>
<name>A0A7W1XC05_9BACL</name>
<dbReference type="InterPro" id="IPR009051">
    <property type="entry name" value="Helical_ferredxn"/>
</dbReference>
<keyword evidence="4 6" id="KW-0408">Iron</keyword>
<keyword evidence="6" id="KW-0249">Electron transport</keyword>
<accession>A0A7W1XC05</accession>
<keyword evidence="2 6" id="KW-0479">Metal-binding</keyword>
<comment type="caution">
    <text evidence="8">The sequence shown here is derived from an EMBL/GenBank/DDBJ whole genome shotgun (WGS) entry which is preliminary data.</text>
</comment>
<evidence type="ECO:0000256" key="1">
    <source>
        <dbReference type="ARBA" id="ARBA00022485"/>
    </source>
</evidence>
<keyword evidence="1 6" id="KW-0004">4Fe-4S</keyword>
<dbReference type="Pfam" id="PF13183">
    <property type="entry name" value="Fer4_8"/>
    <property type="match status" value="1"/>
</dbReference>
<evidence type="ECO:0000256" key="4">
    <source>
        <dbReference type="ARBA" id="ARBA00023004"/>
    </source>
</evidence>
<feature type="domain" description="4Fe-4S ferredoxin-type" evidence="7">
    <location>
        <begin position="57"/>
        <end position="88"/>
    </location>
</feature>
<proteinExistence type="predicted"/>
<keyword evidence="5 6" id="KW-0411">Iron-sulfur</keyword>
<comment type="catalytic activity">
    <reaction evidence="6">
        <text>glycolate + A = glyoxylate + AH2</text>
        <dbReference type="Rhea" id="RHEA:21264"/>
        <dbReference type="ChEBI" id="CHEBI:13193"/>
        <dbReference type="ChEBI" id="CHEBI:17499"/>
        <dbReference type="ChEBI" id="CHEBI:29805"/>
        <dbReference type="ChEBI" id="CHEBI:36655"/>
        <dbReference type="EC" id="1.1.99.14"/>
    </reaction>
</comment>
<feature type="domain" description="4Fe-4S ferredoxin-type" evidence="7">
    <location>
        <begin position="6"/>
        <end position="37"/>
    </location>
</feature>
<dbReference type="PROSITE" id="PS51379">
    <property type="entry name" value="4FE4S_FER_2"/>
    <property type="match status" value="2"/>
</dbReference>
<protein>
    <recommendedName>
        <fullName evidence="6">Glycolate oxidase iron-sulfur subunit</fullName>
        <ecNumber evidence="6">1.1.99.14</ecNumber>
    </recommendedName>
</protein>
<evidence type="ECO:0000313" key="9">
    <source>
        <dbReference type="Proteomes" id="UP000530514"/>
    </source>
</evidence>
<keyword evidence="9" id="KW-1185">Reference proteome</keyword>
<evidence type="ECO:0000313" key="8">
    <source>
        <dbReference type="EMBL" id="MBA4543872.1"/>
    </source>
</evidence>
<keyword evidence="3" id="KW-0677">Repeat</keyword>
<dbReference type="InterPro" id="IPR017900">
    <property type="entry name" value="4Fe4S_Fe_S_CS"/>
</dbReference>
<evidence type="ECO:0000256" key="5">
    <source>
        <dbReference type="ARBA" id="ARBA00023014"/>
    </source>
</evidence>
<dbReference type="RefSeq" id="WP_033102281.1">
    <property type="nucleotide sequence ID" value="NZ_JACEIP010000023.1"/>
</dbReference>
<dbReference type="PIRSF" id="PIRSF000139">
    <property type="entry name" value="Glc_ox_4Fe-4S"/>
    <property type="match status" value="1"/>
</dbReference>
<dbReference type="PANTHER" id="PTHR32479:SF17">
    <property type="entry name" value="GLYCOLATE OXIDASE IRON-SULFUR SUBUNIT"/>
    <property type="match status" value="1"/>
</dbReference>